<organism evidence="3 4">
    <name type="scientific">Consotaella salsifontis</name>
    <dbReference type="NCBI Taxonomy" id="1365950"/>
    <lineage>
        <taxon>Bacteria</taxon>
        <taxon>Pseudomonadati</taxon>
        <taxon>Pseudomonadota</taxon>
        <taxon>Alphaproteobacteria</taxon>
        <taxon>Hyphomicrobiales</taxon>
        <taxon>Aurantimonadaceae</taxon>
        <taxon>Consotaella</taxon>
    </lineage>
</organism>
<feature type="region of interest" description="Disordered" evidence="1">
    <location>
        <begin position="51"/>
        <end position="91"/>
    </location>
</feature>
<name>A0A1T4SGE2_9HYPH</name>
<keyword evidence="4" id="KW-1185">Reference proteome</keyword>
<evidence type="ECO:0000256" key="2">
    <source>
        <dbReference type="SAM" id="SignalP"/>
    </source>
</evidence>
<evidence type="ECO:0000313" key="3">
    <source>
        <dbReference type="EMBL" id="SKA26871.1"/>
    </source>
</evidence>
<keyword evidence="2" id="KW-0732">Signal</keyword>
<evidence type="ECO:0000256" key="1">
    <source>
        <dbReference type="SAM" id="MobiDB-lite"/>
    </source>
</evidence>
<gene>
    <name evidence="3" type="ORF">SAMN05428963_110129</name>
</gene>
<dbReference type="Proteomes" id="UP000190135">
    <property type="component" value="Unassembled WGS sequence"/>
</dbReference>
<feature type="chain" id="PRO_5012820709" description="Curlin associated repeat-containing protein" evidence="2">
    <location>
        <begin position="25"/>
        <end position="468"/>
    </location>
</feature>
<reference evidence="3 4" key="1">
    <citation type="submission" date="2017-02" db="EMBL/GenBank/DDBJ databases">
        <authorList>
            <person name="Peterson S.W."/>
        </authorList>
    </citation>
    <scope>NUCLEOTIDE SEQUENCE [LARGE SCALE GENOMIC DNA]</scope>
    <source>
        <strain evidence="3 4">USBA 369</strain>
    </source>
</reference>
<proteinExistence type="predicted"/>
<dbReference type="OrthoDB" id="8433967at2"/>
<dbReference type="AlphaFoldDB" id="A0A1T4SGE2"/>
<evidence type="ECO:0000313" key="4">
    <source>
        <dbReference type="Proteomes" id="UP000190135"/>
    </source>
</evidence>
<protein>
    <recommendedName>
        <fullName evidence="5">Curlin associated repeat-containing protein</fullName>
    </recommendedName>
</protein>
<dbReference type="RefSeq" id="WP_078709228.1">
    <property type="nucleotide sequence ID" value="NZ_FUXL01000010.1"/>
</dbReference>
<evidence type="ECO:0008006" key="5">
    <source>
        <dbReference type="Google" id="ProtNLM"/>
    </source>
</evidence>
<feature type="signal peptide" evidence="2">
    <location>
        <begin position="1"/>
        <end position="24"/>
    </location>
</feature>
<accession>A0A1T4SGE2</accession>
<sequence length="468" mass="47304">MTSLNKIAILSASALALATTAALADDNTVFSTQTGENNSALVTQSGVGANAAGSSTHALTQNGKGNRITISQSATDSRNGRGNNVGTGATDKTSAAFKGLSQQGDGNTVAVTQSGERQNLYQLQQAGNGNAATVSQSGSFNGISSISQSADGNAATVTQSGSQNLIGRSQYRALPRATQGETESGIYQSGGKNVLTISQTGTKNQVNVARQDSTGYLTGNTATLTIDGSYTGSADFSGGFAAGSGFGNYAYHTVGLEQGVVRQTGSNSLNYTITNNNNSYAFQQNGTGTIRGATAGTGNQIAIGQELNSTADLNVTGDSNNIGVYQKTNTAAVAAAKADITVVGNRNNLGVSQTQNGNATSSITVSLYGDGNNSSNLGGFTGDAGSVFFSRTPGLIEQAGDNNSINLTVGTAGSNSNDNLFAFRQSSGNNTIVGSIKGNNNQVVVSQSGGAMTHFTQVGSFNNIGVKQ</sequence>
<dbReference type="STRING" id="1365950.SAMN05428963_110129"/>
<dbReference type="EMBL" id="FUXL01000010">
    <property type="protein sequence ID" value="SKA26871.1"/>
    <property type="molecule type" value="Genomic_DNA"/>
</dbReference>